<dbReference type="GO" id="GO:0016787">
    <property type="term" value="F:hydrolase activity"/>
    <property type="evidence" value="ECO:0007669"/>
    <property type="project" value="UniProtKB-KW"/>
</dbReference>
<dbReference type="Gene3D" id="3.40.50.1820">
    <property type="entry name" value="alpha/beta hydrolase"/>
    <property type="match status" value="1"/>
</dbReference>
<comment type="caution">
    <text evidence="3">The sequence shown here is derived from an EMBL/GenBank/DDBJ whole genome shotgun (WGS) entry which is preliminary data.</text>
</comment>
<dbReference type="PANTHER" id="PTHR48081">
    <property type="entry name" value="AB HYDROLASE SUPERFAMILY PROTEIN C4A8.06C"/>
    <property type="match status" value="1"/>
</dbReference>
<keyword evidence="4" id="KW-1185">Reference proteome</keyword>
<evidence type="ECO:0000313" key="3">
    <source>
        <dbReference type="EMBL" id="GAA2207586.1"/>
    </source>
</evidence>
<dbReference type="InterPro" id="IPR013094">
    <property type="entry name" value="AB_hydrolase_3"/>
</dbReference>
<dbReference type="InterPro" id="IPR050300">
    <property type="entry name" value="GDXG_lipolytic_enzyme"/>
</dbReference>
<dbReference type="SUPFAM" id="SSF53474">
    <property type="entry name" value="alpha/beta-Hydrolases"/>
    <property type="match status" value="1"/>
</dbReference>
<feature type="domain" description="Alpha/beta hydrolase fold-3" evidence="2">
    <location>
        <begin position="86"/>
        <end position="294"/>
    </location>
</feature>
<gene>
    <name evidence="3" type="ORF">GCM10009850_030440</name>
</gene>
<dbReference type="Proteomes" id="UP001499843">
    <property type="component" value="Unassembled WGS sequence"/>
</dbReference>
<dbReference type="PANTHER" id="PTHR48081:SF8">
    <property type="entry name" value="ALPHA_BETA HYDROLASE FOLD-3 DOMAIN-CONTAINING PROTEIN-RELATED"/>
    <property type="match status" value="1"/>
</dbReference>
<organism evidence="3 4">
    <name type="scientific">Nonomuraea monospora</name>
    <dbReference type="NCBI Taxonomy" id="568818"/>
    <lineage>
        <taxon>Bacteria</taxon>
        <taxon>Bacillati</taxon>
        <taxon>Actinomycetota</taxon>
        <taxon>Actinomycetes</taxon>
        <taxon>Streptosporangiales</taxon>
        <taxon>Streptosporangiaceae</taxon>
        <taxon>Nonomuraea</taxon>
    </lineage>
</organism>
<name>A0ABN3CES1_9ACTN</name>
<dbReference type="InterPro" id="IPR029058">
    <property type="entry name" value="AB_hydrolase_fold"/>
</dbReference>
<keyword evidence="1 3" id="KW-0378">Hydrolase</keyword>
<evidence type="ECO:0000313" key="4">
    <source>
        <dbReference type="Proteomes" id="UP001499843"/>
    </source>
</evidence>
<accession>A0ABN3CES1</accession>
<evidence type="ECO:0000256" key="1">
    <source>
        <dbReference type="ARBA" id="ARBA00022801"/>
    </source>
</evidence>
<sequence length="326" mass="36025">MTTMTSKTVVLEPAAQQFADANAKPPFIYQLPPEQGREILEKLQSDPNVPKPEIDEEWIQVQGGPTGVIPVRIVKPKGATGTLPVIFYIHGAGWVFGSAHTHDRLVRELAVRCGAAVVFPEYDRAPEAKYPTQIEQNYAAAQWVMQHGDEKGLDASRMAVCGDSVGGNMSIVLAMMAKERGDVRLLGQALFYPVTDANFDTESYKQFATGYYLNRDGMKWFWDQYTTDPAQRAEPHASPLRAKDEDLRGLPPALVLNGEADVLRDEGEAFAARLRQTGNDVTAVRLAGMVHDFAMVDLLRDTNANKTAMELATSMLRRWLGTESAK</sequence>
<dbReference type="Pfam" id="PF07859">
    <property type="entry name" value="Abhydrolase_3"/>
    <property type="match status" value="1"/>
</dbReference>
<dbReference type="EMBL" id="BAAAQX010000006">
    <property type="protein sequence ID" value="GAA2207586.1"/>
    <property type="molecule type" value="Genomic_DNA"/>
</dbReference>
<evidence type="ECO:0000259" key="2">
    <source>
        <dbReference type="Pfam" id="PF07859"/>
    </source>
</evidence>
<reference evidence="3 4" key="1">
    <citation type="journal article" date="2019" name="Int. J. Syst. Evol. Microbiol.">
        <title>The Global Catalogue of Microorganisms (GCM) 10K type strain sequencing project: providing services to taxonomists for standard genome sequencing and annotation.</title>
        <authorList>
            <consortium name="The Broad Institute Genomics Platform"/>
            <consortium name="The Broad Institute Genome Sequencing Center for Infectious Disease"/>
            <person name="Wu L."/>
            <person name="Ma J."/>
        </authorList>
    </citation>
    <scope>NUCLEOTIDE SEQUENCE [LARGE SCALE GENOMIC DNA]</scope>
    <source>
        <strain evidence="3 4">JCM 16114</strain>
    </source>
</reference>
<protein>
    <submittedName>
        <fullName evidence="3">Alpha/beta hydrolase</fullName>
    </submittedName>
</protein>
<proteinExistence type="predicted"/>